<sequence length="86" mass="9480">SGYLEFGQKKQSSTSFLIRSISGSKICRGDGISSQVDKEALVSVADRKSMSLSEKKLLVVFLCLDKTDNEDVVWGCLDCFFSKVYG</sequence>
<organism evidence="1">
    <name type="scientific">Tanacetum cinerariifolium</name>
    <name type="common">Dalmatian daisy</name>
    <name type="synonym">Chrysanthemum cinerariifolium</name>
    <dbReference type="NCBI Taxonomy" id="118510"/>
    <lineage>
        <taxon>Eukaryota</taxon>
        <taxon>Viridiplantae</taxon>
        <taxon>Streptophyta</taxon>
        <taxon>Embryophyta</taxon>
        <taxon>Tracheophyta</taxon>
        <taxon>Spermatophyta</taxon>
        <taxon>Magnoliopsida</taxon>
        <taxon>eudicotyledons</taxon>
        <taxon>Gunneridae</taxon>
        <taxon>Pentapetalae</taxon>
        <taxon>asterids</taxon>
        <taxon>campanulids</taxon>
        <taxon>Asterales</taxon>
        <taxon>Asteraceae</taxon>
        <taxon>Asteroideae</taxon>
        <taxon>Anthemideae</taxon>
        <taxon>Anthemidinae</taxon>
        <taxon>Tanacetum</taxon>
    </lineage>
</organism>
<dbReference type="AlphaFoldDB" id="A0A699TXZ7"/>
<reference evidence="1" key="1">
    <citation type="journal article" date="2019" name="Sci. Rep.">
        <title>Draft genome of Tanacetum cinerariifolium, the natural source of mosquito coil.</title>
        <authorList>
            <person name="Yamashiro T."/>
            <person name="Shiraishi A."/>
            <person name="Satake H."/>
            <person name="Nakayama K."/>
        </authorList>
    </citation>
    <scope>NUCLEOTIDE SEQUENCE</scope>
</reference>
<protein>
    <submittedName>
        <fullName evidence="1">Uncharacterized protein</fullName>
    </submittedName>
</protein>
<feature type="non-terminal residue" evidence="1">
    <location>
        <position position="1"/>
    </location>
</feature>
<name>A0A699TXZ7_TANCI</name>
<evidence type="ECO:0000313" key="1">
    <source>
        <dbReference type="EMBL" id="GFD13966.1"/>
    </source>
</evidence>
<accession>A0A699TXZ7</accession>
<gene>
    <name evidence="1" type="ORF">Tci_885935</name>
</gene>
<comment type="caution">
    <text evidence="1">The sequence shown here is derived from an EMBL/GenBank/DDBJ whole genome shotgun (WGS) entry which is preliminary data.</text>
</comment>
<proteinExistence type="predicted"/>
<dbReference type="EMBL" id="BKCJ011276097">
    <property type="protein sequence ID" value="GFD13966.1"/>
    <property type="molecule type" value="Genomic_DNA"/>
</dbReference>